<dbReference type="InterPro" id="IPR039420">
    <property type="entry name" value="WalR-like"/>
</dbReference>
<proteinExistence type="predicted"/>
<dbReference type="Pfam" id="PF00072">
    <property type="entry name" value="Response_reg"/>
    <property type="match status" value="1"/>
</dbReference>
<dbReference type="Gene3D" id="3.40.50.2300">
    <property type="match status" value="1"/>
</dbReference>
<dbReference type="RefSeq" id="WP_331213319.1">
    <property type="nucleotide sequence ID" value="NZ_JAZGQK010000006.1"/>
</dbReference>
<dbReference type="SMART" id="SM00448">
    <property type="entry name" value="REC"/>
    <property type="match status" value="1"/>
</dbReference>
<evidence type="ECO:0000256" key="3">
    <source>
        <dbReference type="PROSITE-ProRule" id="PRU01091"/>
    </source>
</evidence>
<evidence type="ECO:0000256" key="2">
    <source>
        <dbReference type="PROSITE-ProRule" id="PRU00169"/>
    </source>
</evidence>
<dbReference type="CDD" id="cd00383">
    <property type="entry name" value="trans_reg_C"/>
    <property type="match status" value="1"/>
</dbReference>
<evidence type="ECO:0000256" key="1">
    <source>
        <dbReference type="ARBA" id="ARBA00023125"/>
    </source>
</evidence>
<feature type="domain" description="OmpR/PhoB-type" evidence="5">
    <location>
        <begin position="124"/>
        <end position="219"/>
    </location>
</feature>
<dbReference type="PROSITE" id="PS51755">
    <property type="entry name" value="OMPR_PHOB"/>
    <property type="match status" value="1"/>
</dbReference>
<evidence type="ECO:0000313" key="7">
    <source>
        <dbReference type="Proteomes" id="UP001332243"/>
    </source>
</evidence>
<dbReference type="InterPro" id="IPR001789">
    <property type="entry name" value="Sig_transdc_resp-reg_receiver"/>
</dbReference>
<dbReference type="Gene3D" id="6.10.250.690">
    <property type="match status" value="1"/>
</dbReference>
<keyword evidence="2" id="KW-0597">Phosphoprotein</keyword>
<dbReference type="InterPro" id="IPR011006">
    <property type="entry name" value="CheY-like_superfamily"/>
</dbReference>
<reference evidence="6 7" key="1">
    <citation type="submission" date="2024-01" db="EMBL/GenBank/DDBJ databases">
        <title>Genome insights into Plantactinospora sonchi sp. nov.</title>
        <authorList>
            <person name="Wang L."/>
        </authorList>
    </citation>
    <scope>NUCLEOTIDE SEQUENCE [LARGE SCALE GENOMIC DNA]</scope>
    <source>
        <strain evidence="6 7">NEAU-QY2</strain>
    </source>
</reference>
<sequence length="224" mass="24930">MRVMVVEDDDDLRLAVATELAGTGLRVDEAADLATAEAALTAGHYDCVVFDRMLSDGDSVTYVHRRRQLGWAVPVLFLTARDTLADRVAGFAHGGDDYLVKPFAMAELTARVLALGRRRGGRRPSVLRHADLVVDCARREVRRAGVLLTLTAKEFAVLEYLLTRPEQAVSRTELIEHCWDSRTDPMSNVVDVVVRRLRGKLRQPELIHAVRGHGYRLGESRTST</sequence>
<evidence type="ECO:0000259" key="5">
    <source>
        <dbReference type="PROSITE" id="PS51755"/>
    </source>
</evidence>
<dbReference type="PANTHER" id="PTHR48111">
    <property type="entry name" value="REGULATOR OF RPOS"/>
    <property type="match status" value="1"/>
</dbReference>
<dbReference type="SMART" id="SM00862">
    <property type="entry name" value="Trans_reg_C"/>
    <property type="match status" value="1"/>
</dbReference>
<keyword evidence="1 3" id="KW-0238">DNA-binding</keyword>
<feature type="modified residue" description="4-aspartylphosphate" evidence="2">
    <location>
        <position position="51"/>
    </location>
</feature>
<evidence type="ECO:0000259" key="4">
    <source>
        <dbReference type="PROSITE" id="PS50110"/>
    </source>
</evidence>
<dbReference type="Proteomes" id="UP001332243">
    <property type="component" value="Unassembled WGS sequence"/>
</dbReference>
<dbReference type="PROSITE" id="PS50110">
    <property type="entry name" value="RESPONSE_REGULATORY"/>
    <property type="match status" value="1"/>
</dbReference>
<dbReference type="Gene3D" id="1.10.10.10">
    <property type="entry name" value="Winged helix-like DNA-binding domain superfamily/Winged helix DNA-binding domain"/>
    <property type="match status" value="1"/>
</dbReference>
<name>A0ABU7RNV9_9ACTN</name>
<dbReference type="SUPFAM" id="SSF52172">
    <property type="entry name" value="CheY-like"/>
    <property type="match status" value="1"/>
</dbReference>
<dbReference type="InterPro" id="IPR036388">
    <property type="entry name" value="WH-like_DNA-bd_sf"/>
</dbReference>
<keyword evidence="7" id="KW-1185">Reference proteome</keyword>
<dbReference type="EMBL" id="JAZGQK010000006">
    <property type="protein sequence ID" value="MEE6258194.1"/>
    <property type="molecule type" value="Genomic_DNA"/>
</dbReference>
<accession>A0ABU7RNV9</accession>
<gene>
    <name evidence="6" type="ORF">V1633_06755</name>
</gene>
<organism evidence="6 7">
    <name type="scientific">Plantactinospora sonchi</name>
    <dbReference type="NCBI Taxonomy" id="1544735"/>
    <lineage>
        <taxon>Bacteria</taxon>
        <taxon>Bacillati</taxon>
        <taxon>Actinomycetota</taxon>
        <taxon>Actinomycetes</taxon>
        <taxon>Micromonosporales</taxon>
        <taxon>Micromonosporaceae</taxon>
        <taxon>Plantactinospora</taxon>
    </lineage>
</organism>
<feature type="domain" description="Response regulatory" evidence="4">
    <location>
        <begin position="2"/>
        <end position="116"/>
    </location>
</feature>
<evidence type="ECO:0000313" key="6">
    <source>
        <dbReference type="EMBL" id="MEE6258194.1"/>
    </source>
</evidence>
<dbReference type="Pfam" id="PF00486">
    <property type="entry name" value="Trans_reg_C"/>
    <property type="match status" value="1"/>
</dbReference>
<protein>
    <submittedName>
        <fullName evidence="6">Response regulator transcription factor</fullName>
    </submittedName>
</protein>
<feature type="DNA-binding region" description="OmpR/PhoB-type" evidence="3">
    <location>
        <begin position="124"/>
        <end position="219"/>
    </location>
</feature>
<dbReference type="InterPro" id="IPR001867">
    <property type="entry name" value="OmpR/PhoB-type_DNA-bd"/>
</dbReference>
<comment type="caution">
    <text evidence="6">The sequence shown here is derived from an EMBL/GenBank/DDBJ whole genome shotgun (WGS) entry which is preliminary data.</text>
</comment>
<dbReference type="PANTHER" id="PTHR48111:SF36">
    <property type="entry name" value="TRANSCRIPTIONAL REGULATORY PROTEIN CUTR"/>
    <property type="match status" value="1"/>
</dbReference>